<comment type="caution">
    <text evidence="9">The sequence shown here is derived from an EMBL/GenBank/DDBJ whole genome shotgun (WGS) entry which is preliminary data.</text>
</comment>
<feature type="transmembrane region" description="Helical" evidence="6">
    <location>
        <begin position="288"/>
        <end position="319"/>
    </location>
</feature>
<gene>
    <name evidence="9" type="ORF">DCW38_08065</name>
</gene>
<evidence type="ECO:0000313" key="10">
    <source>
        <dbReference type="Proteomes" id="UP000264062"/>
    </source>
</evidence>
<dbReference type="PANTHER" id="PTHR10010:SF46">
    <property type="entry name" value="SODIUM-DEPENDENT PHOSPHATE TRANSPORT PROTEIN 2B"/>
    <property type="match status" value="1"/>
</dbReference>
<feature type="non-terminal residue" evidence="9">
    <location>
        <position position="542"/>
    </location>
</feature>
<sequence length="542" mass="60830">MKHRTAFFLFFLLFFATTVFAQDYGYLKDPENRDISNNNFISGKSDESIYLKFVSSEDTSYFVFWGIGKDTLPVVRDSSGISRIEITPKNLSSGSYHIEVLSKDKIKKLNFHIKIEDNPKVWIVILEMLFGLVLFMLGLRFTSKGVSRMSGYRLKEILWNLTGSNLKGFLSGVILTLMMQSSTLFSVMVVSFVSDGLITLAGAVYMFAGSAIGTSLIVQLIAFDISFFSLIMIIVGFYINDKIKRLKYIGLAIMGFGLIFFAIQMMAKTMIPLQNTEMFAYAIKIMNSNLLLLFVFTTLFTFLVHSSAVIVAFAIGLYISGISDYRAIMVMIAASNLGTSFTSALAGRKGDSKSRYLVFINITSKIVTSVIFILVMLKYQAVLSSHVLSARGIANSHLAFNLLFAMIIVIMLPMINYFSKFLKATSLSKDGDKMLRENIVKNPTVALSKGLRDIMAMMEIAGGMLEKSFIVLKTNDIKLLDETIQEDNKIDEYEKNITMFLVSIYEEESSDKISRKTQDLLYIVDEIEHIGDVISKNIMVSI</sequence>
<proteinExistence type="predicted"/>
<dbReference type="PANTHER" id="PTHR10010">
    <property type="entry name" value="SOLUTE CARRIER FAMILY 34 SODIUM PHOSPHATE , MEMBER 2-RELATED"/>
    <property type="match status" value="1"/>
</dbReference>
<feature type="signal peptide" evidence="7">
    <location>
        <begin position="1"/>
        <end position="21"/>
    </location>
</feature>
<feature type="chain" id="PRO_5016905873" description="PhoU domain-containing protein" evidence="7">
    <location>
        <begin position="22"/>
        <end position="542"/>
    </location>
</feature>
<dbReference type="Gene3D" id="1.20.58.220">
    <property type="entry name" value="Phosphate transport system protein phou homolog 2, domain 2"/>
    <property type="match status" value="1"/>
</dbReference>
<feature type="transmembrane region" description="Helical" evidence="6">
    <location>
        <begin position="184"/>
        <end position="208"/>
    </location>
</feature>
<keyword evidence="5 6" id="KW-0472">Membrane</keyword>
<keyword evidence="7" id="KW-0732">Signal</keyword>
<dbReference type="InterPro" id="IPR026022">
    <property type="entry name" value="PhoU_dom"/>
</dbReference>
<dbReference type="InterPro" id="IPR003841">
    <property type="entry name" value="Na/Pi_transpt"/>
</dbReference>
<feature type="transmembrane region" description="Helical" evidence="6">
    <location>
        <begin position="121"/>
        <end position="137"/>
    </location>
</feature>
<reference evidence="9 10" key="1">
    <citation type="journal article" date="2018" name="Nat. Biotechnol.">
        <title>A standardized bacterial taxonomy based on genome phylogeny substantially revises the tree of life.</title>
        <authorList>
            <person name="Parks D.H."/>
            <person name="Chuvochina M."/>
            <person name="Waite D.W."/>
            <person name="Rinke C."/>
            <person name="Skarshewski A."/>
            <person name="Chaumeil P.A."/>
            <person name="Hugenholtz P."/>
        </authorList>
    </citation>
    <scope>NUCLEOTIDE SEQUENCE [LARGE SCALE GENOMIC DNA]</scope>
    <source>
        <strain evidence="9">UBA9956</strain>
    </source>
</reference>
<organism evidence="9 10">
    <name type="scientific">candidate division WOR-3 bacterium</name>
    <dbReference type="NCBI Taxonomy" id="2052148"/>
    <lineage>
        <taxon>Bacteria</taxon>
        <taxon>Bacteria division WOR-3</taxon>
    </lineage>
</organism>
<keyword evidence="4 6" id="KW-1133">Transmembrane helix</keyword>
<evidence type="ECO:0000256" key="7">
    <source>
        <dbReference type="SAM" id="SignalP"/>
    </source>
</evidence>
<feature type="transmembrane region" description="Helical" evidence="6">
    <location>
        <begin position="399"/>
        <end position="419"/>
    </location>
</feature>
<comment type="subcellular location">
    <subcellularLocation>
        <location evidence="1">Cell membrane</location>
        <topology evidence="1">Multi-pass membrane protein</topology>
    </subcellularLocation>
</comment>
<dbReference type="SUPFAM" id="SSF109755">
    <property type="entry name" value="PhoU-like"/>
    <property type="match status" value="1"/>
</dbReference>
<evidence type="ECO:0000259" key="8">
    <source>
        <dbReference type="Pfam" id="PF01895"/>
    </source>
</evidence>
<dbReference type="InterPro" id="IPR038078">
    <property type="entry name" value="PhoU-like_sf"/>
</dbReference>
<feature type="transmembrane region" description="Helical" evidence="6">
    <location>
        <begin position="325"/>
        <end position="346"/>
    </location>
</feature>
<name>A0A350HC51_UNCW3</name>
<accession>A0A350HC51</accession>
<evidence type="ECO:0000256" key="4">
    <source>
        <dbReference type="ARBA" id="ARBA00022989"/>
    </source>
</evidence>
<dbReference type="GO" id="GO:0044341">
    <property type="term" value="P:sodium-dependent phosphate transport"/>
    <property type="evidence" value="ECO:0007669"/>
    <property type="project" value="InterPro"/>
</dbReference>
<feature type="transmembrane region" description="Helical" evidence="6">
    <location>
        <begin position="220"/>
        <end position="240"/>
    </location>
</feature>
<dbReference type="EMBL" id="DMZY01000240">
    <property type="protein sequence ID" value="HAV93117.1"/>
    <property type="molecule type" value="Genomic_DNA"/>
</dbReference>
<keyword evidence="3 6" id="KW-0812">Transmembrane</keyword>
<evidence type="ECO:0000256" key="6">
    <source>
        <dbReference type="SAM" id="Phobius"/>
    </source>
</evidence>
<dbReference type="Proteomes" id="UP000264062">
    <property type="component" value="Unassembled WGS sequence"/>
</dbReference>
<feature type="transmembrane region" description="Helical" evidence="6">
    <location>
        <begin position="358"/>
        <end position="379"/>
    </location>
</feature>
<feature type="domain" description="PhoU" evidence="8">
    <location>
        <begin position="455"/>
        <end position="534"/>
    </location>
</feature>
<keyword evidence="2" id="KW-1003">Cell membrane</keyword>
<dbReference type="NCBIfam" id="NF037997">
    <property type="entry name" value="Na_Pi_symport"/>
    <property type="match status" value="1"/>
</dbReference>
<dbReference type="AlphaFoldDB" id="A0A350HC51"/>
<dbReference type="GO" id="GO:0005436">
    <property type="term" value="F:sodium:phosphate symporter activity"/>
    <property type="evidence" value="ECO:0007669"/>
    <property type="project" value="InterPro"/>
</dbReference>
<protein>
    <recommendedName>
        <fullName evidence="8">PhoU domain-containing protein</fullName>
    </recommendedName>
</protein>
<evidence type="ECO:0000256" key="3">
    <source>
        <dbReference type="ARBA" id="ARBA00022692"/>
    </source>
</evidence>
<evidence type="ECO:0000256" key="2">
    <source>
        <dbReference type="ARBA" id="ARBA00022475"/>
    </source>
</evidence>
<evidence type="ECO:0000256" key="1">
    <source>
        <dbReference type="ARBA" id="ARBA00004651"/>
    </source>
</evidence>
<dbReference type="GO" id="GO:0005886">
    <property type="term" value="C:plasma membrane"/>
    <property type="evidence" value="ECO:0007669"/>
    <property type="project" value="UniProtKB-SubCell"/>
</dbReference>
<dbReference type="Pfam" id="PF02690">
    <property type="entry name" value="Na_Pi_cotrans"/>
    <property type="match status" value="1"/>
</dbReference>
<dbReference type="Pfam" id="PF01895">
    <property type="entry name" value="PhoU"/>
    <property type="match status" value="1"/>
</dbReference>
<evidence type="ECO:0000256" key="5">
    <source>
        <dbReference type="ARBA" id="ARBA00023136"/>
    </source>
</evidence>
<feature type="transmembrane region" description="Helical" evidence="6">
    <location>
        <begin position="246"/>
        <end position="267"/>
    </location>
</feature>
<evidence type="ECO:0000313" key="9">
    <source>
        <dbReference type="EMBL" id="HAV93117.1"/>
    </source>
</evidence>